<protein>
    <submittedName>
        <fullName evidence="1">Uncharacterized protein</fullName>
    </submittedName>
</protein>
<proteinExistence type="predicted"/>
<dbReference type="Proteomes" id="UP000031327">
    <property type="component" value="Unassembled WGS sequence"/>
</dbReference>
<organism evidence="1 2">
    <name type="scientific">Pseudoalteromonas luteoviolacea</name>
    <dbReference type="NCBI Taxonomy" id="43657"/>
    <lineage>
        <taxon>Bacteria</taxon>
        <taxon>Pseudomonadati</taxon>
        <taxon>Pseudomonadota</taxon>
        <taxon>Gammaproteobacteria</taxon>
        <taxon>Alteromonadales</taxon>
        <taxon>Pseudoalteromonadaceae</taxon>
        <taxon>Pseudoalteromonas</taxon>
    </lineage>
</organism>
<evidence type="ECO:0000313" key="2">
    <source>
        <dbReference type="Proteomes" id="UP000031327"/>
    </source>
</evidence>
<dbReference type="RefSeq" id="WP_039610040.1">
    <property type="nucleotide sequence ID" value="NZ_JWIC01000006.1"/>
</dbReference>
<reference evidence="1 2" key="1">
    <citation type="submission" date="2014-12" db="EMBL/GenBank/DDBJ databases">
        <title>Draft Genome Sequence of Pseudoalteromonas luteoviolacea HI1.</title>
        <authorList>
            <person name="Asahina A.Y."/>
            <person name="Hadfield M.G."/>
        </authorList>
    </citation>
    <scope>NUCLEOTIDE SEQUENCE [LARGE SCALE GENOMIC DNA]</scope>
    <source>
        <strain evidence="1 2">HI1</strain>
    </source>
</reference>
<dbReference type="AlphaFoldDB" id="A0A0C1QC51"/>
<sequence length="337" mass="38683">MNNAEVWYDEVLSTMQEYEIFFSTLSEESFVKASLQGDAADIIDDLQSKYEAELELHFQAVYNKPLDNRTLKFDKTKELFNEANDLLATAREYCIEHFRSDSKHFGLKKFIEFDKVYKVPSRTEGTALMVHKLKSRFPNYEFIACIADKKKGGVFFDCAGHAIKYQKNNVKIGKVPKVITIIALHHSHIIHEQLKTDNWQENTKFVIDGDINKAVKTLCQNNPKYAASHSTSITLAGGNIKTYQGYSKYSSNSNNEVSIEFDRKEVVAPLPKLESKFSFPKKMINHVSLYYSTSKGLQLEAGSVVQWNHYIPWNSFSCVFYAVFNVTPRKELTETEN</sequence>
<gene>
    <name evidence="1" type="ORF">JF50_14010</name>
</gene>
<comment type="caution">
    <text evidence="1">The sequence shown here is derived from an EMBL/GenBank/DDBJ whole genome shotgun (WGS) entry which is preliminary data.</text>
</comment>
<evidence type="ECO:0000313" key="1">
    <source>
        <dbReference type="EMBL" id="KID56980.1"/>
    </source>
</evidence>
<name>A0A0C1QC51_9GAMM</name>
<dbReference type="EMBL" id="JWIC01000006">
    <property type="protein sequence ID" value="KID56980.1"/>
    <property type="molecule type" value="Genomic_DNA"/>
</dbReference>
<accession>A0A0C1QC51</accession>